<dbReference type="EMBL" id="FO704551">
    <property type="protein sequence ID" value="CDG21591.1"/>
    <property type="molecule type" value="Genomic_DNA"/>
</dbReference>
<proteinExistence type="predicted"/>
<evidence type="ECO:0000313" key="2">
    <source>
        <dbReference type="Proteomes" id="UP000032735"/>
    </source>
</evidence>
<keyword evidence="2" id="KW-1185">Reference proteome</keyword>
<sequence>MLSLSFVFSLFNVSNAALLEPLLSQWGNHDKKLFNLIPKLKPDPLLYPSKKQPQ</sequence>
<dbReference type="KEGG" id="xpo:XPG1_1936"/>
<organism evidence="1 2">
    <name type="scientific">Xenorhabdus poinarii G6</name>
    <dbReference type="NCBI Taxonomy" id="1354304"/>
    <lineage>
        <taxon>Bacteria</taxon>
        <taxon>Pseudomonadati</taxon>
        <taxon>Pseudomonadota</taxon>
        <taxon>Gammaproteobacteria</taxon>
        <taxon>Enterobacterales</taxon>
        <taxon>Morganellaceae</taxon>
        <taxon>Xenorhabdus</taxon>
    </lineage>
</organism>
<evidence type="ECO:0000313" key="1">
    <source>
        <dbReference type="EMBL" id="CDG21591.1"/>
    </source>
</evidence>
<protein>
    <submittedName>
        <fullName evidence="1">Uncharacterized protein</fullName>
    </submittedName>
</protein>
<dbReference type="STRING" id="1354304.XPG1_1936"/>
<dbReference type="HOGENOM" id="CLU_3049494_0_0_6"/>
<dbReference type="Proteomes" id="UP000032735">
    <property type="component" value="Chromosome"/>
</dbReference>
<gene>
    <name evidence="1" type="ORF">XPG1_1936</name>
</gene>
<name>A0A068R3T9_9GAMM</name>
<accession>A0A068R3T9</accession>
<dbReference type="AlphaFoldDB" id="A0A068R3T9"/>
<reference evidence="1 2" key="1">
    <citation type="submission" date="2013-07" db="EMBL/GenBank/DDBJ databases">
        <authorList>
            <person name="Genoscope - CEA"/>
        </authorList>
    </citation>
    <scope>NUCLEOTIDE SEQUENCE [LARGE SCALE GENOMIC DNA]</scope>
    <source>
        <strain evidence="1 2">G6</strain>
    </source>
</reference>